<comment type="similarity">
    <text evidence="1">Belongs to the AHA1 family.</text>
</comment>
<organism evidence="3 4">
    <name type="scientific">Cohnella yongneupensis</name>
    <dbReference type="NCBI Taxonomy" id="425006"/>
    <lineage>
        <taxon>Bacteria</taxon>
        <taxon>Bacillati</taxon>
        <taxon>Bacillota</taxon>
        <taxon>Bacilli</taxon>
        <taxon>Bacillales</taxon>
        <taxon>Paenibacillaceae</taxon>
        <taxon>Cohnella</taxon>
    </lineage>
</organism>
<gene>
    <name evidence="3" type="ORF">ACFPQ4_00545</name>
</gene>
<dbReference type="Proteomes" id="UP001596108">
    <property type="component" value="Unassembled WGS sequence"/>
</dbReference>
<accession>A0ABW0QYH5</accession>
<dbReference type="InterPro" id="IPR023393">
    <property type="entry name" value="START-like_dom_sf"/>
</dbReference>
<feature type="domain" description="Activator of Hsp90 ATPase homologue 1/2-like C-terminal" evidence="2">
    <location>
        <begin position="13"/>
        <end position="130"/>
    </location>
</feature>
<keyword evidence="4" id="KW-1185">Reference proteome</keyword>
<reference evidence="4" key="1">
    <citation type="journal article" date="2019" name="Int. J. Syst. Evol. Microbiol.">
        <title>The Global Catalogue of Microorganisms (GCM) 10K type strain sequencing project: providing services to taxonomists for standard genome sequencing and annotation.</title>
        <authorList>
            <consortium name="The Broad Institute Genomics Platform"/>
            <consortium name="The Broad Institute Genome Sequencing Center for Infectious Disease"/>
            <person name="Wu L."/>
            <person name="Ma J."/>
        </authorList>
    </citation>
    <scope>NUCLEOTIDE SEQUENCE [LARGE SCALE GENOMIC DNA]</scope>
    <source>
        <strain evidence="4">CGMCC 1.18578</strain>
    </source>
</reference>
<dbReference type="RefSeq" id="WP_378109753.1">
    <property type="nucleotide sequence ID" value="NZ_JBHSNC010000001.1"/>
</dbReference>
<evidence type="ECO:0000313" key="3">
    <source>
        <dbReference type="EMBL" id="MFC5527949.1"/>
    </source>
</evidence>
<dbReference type="Pfam" id="PF08327">
    <property type="entry name" value="AHSA1"/>
    <property type="match status" value="1"/>
</dbReference>
<dbReference type="Gene3D" id="3.30.530.20">
    <property type="match status" value="1"/>
</dbReference>
<dbReference type="CDD" id="cd07814">
    <property type="entry name" value="SRPBCC_CalC_Aha1-like"/>
    <property type="match status" value="1"/>
</dbReference>
<evidence type="ECO:0000313" key="4">
    <source>
        <dbReference type="Proteomes" id="UP001596108"/>
    </source>
</evidence>
<comment type="caution">
    <text evidence="3">The sequence shown here is derived from an EMBL/GenBank/DDBJ whole genome shotgun (WGS) entry which is preliminary data.</text>
</comment>
<protein>
    <submittedName>
        <fullName evidence="3">SRPBCC domain-containing protein</fullName>
    </submittedName>
</protein>
<evidence type="ECO:0000259" key="2">
    <source>
        <dbReference type="Pfam" id="PF08327"/>
    </source>
</evidence>
<name>A0ABW0QYH5_9BACL</name>
<dbReference type="InterPro" id="IPR013538">
    <property type="entry name" value="ASHA1/2-like_C"/>
</dbReference>
<dbReference type="SUPFAM" id="SSF55961">
    <property type="entry name" value="Bet v1-like"/>
    <property type="match status" value="1"/>
</dbReference>
<evidence type="ECO:0000256" key="1">
    <source>
        <dbReference type="ARBA" id="ARBA00006817"/>
    </source>
</evidence>
<proteinExistence type="inferred from homology"/>
<sequence>MSLTLNLDFQYTTTIEKLWSALTESDKLAKWVMPNDFKPVVGHSFTFRQTPTEYWDGIVVGEVLTMDAPNRLSYTWGSGGEKHTVVWTLKDLGDGKVNLNLEQSGISNNQALGGAKYGWTNMCGELNKLLAQ</sequence>
<dbReference type="EMBL" id="JBHSNC010000001">
    <property type="protein sequence ID" value="MFC5527949.1"/>
    <property type="molecule type" value="Genomic_DNA"/>
</dbReference>